<evidence type="ECO:0000259" key="3">
    <source>
        <dbReference type="PROSITE" id="PS50076"/>
    </source>
</evidence>
<dbReference type="InterPro" id="IPR001623">
    <property type="entry name" value="DnaJ_domain"/>
</dbReference>
<feature type="compositionally biased region" description="Basic and acidic residues" evidence="1">
    <location>
        <begin position="68"/>
        <end position="78"/>
    </location>
</feature>
<evidence type="ECO:0000313" key="4">
    <source>
        <dbReference type="EMBL" id="GGN89327.1"/>
    </source>
</evidence>
<proteinExistence type="predicted"/>
<dbReference type="EMBL" id="BMOU01000001">
    <property type="protein sequence ID" value="GGN89327.1"/>
    <property type="molecule type" value="Genomic_DNA"/>
</dbReference>
<feature type="compositionally biased region" description="Low complexity" evidence="1">
    <location>
        <begin position="79"/>
        <end position="113"/>
    </location>
</feature>
<accession>A0A830GIV3</accession>
<dbReference type="SMART" id="SM00271">
    <property type="entry name" value="DnaJ"/>
    <property type="match status" value="1"/>
</dbReference>
<gene>
    <name evidence="4" type="ORF">GCM10009030_09890</name>
</gene>
<keyword evidence="2" id="KW-0472">Membrane</keyword>
<organism evidence="4 5">
    <name type="scientific">Haloarcula pellucida</name>
    <dbReference type="NCBI Taxonomy" id="1427151"/>
    <lineage>
        <taxon>Archaea</taxon>
        <taxon>Methanobacteriati</taxon>
        <taxon>Methanobacteriota</taxon>
        <taxon>Stenosarchaea group</taxon>
        <taxon>Halobacteria</taxon>
        <taxon>Halobacteriales</taxon>
        <taxon>Haloarculaceae</taxon>
        <taxon>Haloarcula</taxon>
    </lineage>
</organism>
<dbReference type="PANTHER" id="PTHR44825:SF1">
    <property type="entry name" value="DNAJ HOMOLOG SUBFAMILY C MEMBER 4"/>
    <property type="match status" value="1"/>
</dbReference>
<dbReference type="PROSITE" id="PS50076">
    <property type="entry name" value="DNAJ_2"/>
    <property type="match status" value="1"/>
</dbReference>
<evidence type="ECO:0000256" key="2">
    <source>
        <dbReference type="SAM" id="Phobius"/>
    </source>
</evidence>
<reference evidence="4" key="1">
    <citation type="journal article" date="2014" name="Int. J. Syst. Evol. Microbiol.">
        <title>Complete genome sequence of Corynebacterium casei LMG S-19264T (=DSM 44701T), isolated from a smear-ripened cheese.</title>
        <authorList>
            <consortium name="US DOE Joint Genome Institute (JGI-PGF)"/>
            <person name="Walter F."/>
            <person name="Albersmeier A."/>
            <person name="Kalinowski J."/>
            <person name="Ruckert C."/>
        </authorList>
    </citation>
    <scope>NUCLEOTIDE SEQUENCE</scope>
    <source>
        <strain evidence="4">JCM 17820</strain>
    </source>
</reference>
<feature type="region of interest" description="Disordered" evidence="1">
    <location>
        <begin position="68"/>
        <end position="183"/>
    </location>
</feature>
<dbReference type="RefSeq" id="WP_188995106.1">
    <property type="nucleotide sequence ID" value="NZ_BMOU01000001.1"/>
</dbReference>
<dbReference type="InterPro" id="IPR036869">
    <property type="entry name" value="J_dom_sf"/>
</dbReference>
<dbReference type="Pfam" id="PF00226">
    <property type="entry name" value="DnaJ"/>
    <property type="match status" value="1"/>
</dbReference>
<evidence type="ECO:0000256" key="1">
    <source>
        <dbReference type="SAM" id="MobiDB-lite"/>
    </source>
</evidence>
<dbReference type="PRINTS" id="PR00625">
    <property type="entry name" value="JDOMAIN"/>
</dbReference>
<feature type="domain" description="J" evidence="3">
    <location>
        <begin position="4"/>
        <end position="68"/>
    </location>
</feature>
<dbReference type="PANTHER" id="PTHR44825">
    <property type="match status" value="1"/>
</dbReference>
<sequence>MTETFYDVLGVPTDATTDEIEAAYRERLKETHPDVSDADDAREVTQALVEARDVLVDEAARERYDRLGHEAYVRHESSVAESDVAAAARRAGYAESEGGQTESSDASSTASDAGDPRQRARERAERERRASERVRADREERTGTKRGDDAAADDGRTARADSDPTGGWSADTDAPGGYAGAGETSAWTATSSYAVRETVQPGPRYERPVPTGRKLTLFGLTFALYPVLLFSALVPEFPLFVNLVLGVCLVLVVGYLQSVPNVAILVFGIWSLLTPLVLLWVNVSVFSLLGVVALCGTWLPFGFSILTYSVLRL</sequence>
<feature type="transmembrane region" description="Helical" evidence="2">
    <location>
        <begin position="287"/>
        <end position="311"/>
    </location>
</feature>
<comment type="caution">
    <text evidence="4">The sequence shown here is derived from an EMBL/GenBank/DDBJ whole genome shotgun (WGS) entry which is preliminary data.</text>
</comment>
<dbReference type="CDD" id="cd06257">
    <property type="entry name" value="DnaJ"/>
    <property type="match status" value="1"/>
</dbReference>
<feature type="transmembrane region" description="Helical" evidence="2">
    <location>
        <begin position="215"/>
        <end position="233"/>
    </location>
</feature>
<feature type="transmembrane region" description="Helical" evidence="2">
    <location>
        <begin position="239"/>
        <end position="256"/>
    </location>
</feature>
<dbReference type="AlphaFoldDB" id="A0A830GIV3"/>
<name>A0A830GIV3_9EURY</name>
<feature type="transmembrane region" description="Helical" evidence="2">
    <location>
        <begin position="263"/>
        <end position="281"/>
    </location>
</feature>
<evidence type="ECO:0000313" key="5">
    <source>
        <dbReference type="Proteomes" id="UP000605784"/>
    </source>
</evidence>
<dbReference type="Gene3D" id="1.10.287.110">
    <property type="entry name" value="DnaJ domain"/>
    <property type="match status" value="1"/>
</dbReference>
<keyword evidence="5" id="KW-1185">Reference proteome</keyword>
<feature type="compositionally biased region" description="Basic and acidic residues" evidence="1">
    <location>
        <begin position="114"/>
        <end position="162"/>
    </location>
</feature>
<keyword evidence="2" id="KW-1133">Transmembrane helix</keyword>
<dbReference type="SUPFAM" id="SSF46565">
    <property type="entry name" value="Chaperone J-domain"/>
    <property type="match status" value="1"/>
</dbReference>
<protein>
    <recommendedName>
        <fullName evidence="3">J domain-containing protein</fullName>
    </recommendedName>
</protein>
<keyword evidence="2" id="KW-0812">Transmembrane</keyword>
<dbReference type="Proteomes" id="UP000605784">
    <property type="component" value="Unassembled WGS sequence"/>
</dbReference>
<dbReference type="InterPro" id="IPR052763">
    <property type="entry name" value="DnaJ_C4"/>
</dbReference>
<reference evidence="4" key="2">
    <citation type="submission" date="2020-09" db="EMBL/GenBank/DDBJ databases">
        <authorList>
            <person name="Sun Q."/>
            <person name="Ohkuma M."/>
        </authorList>
    </citation>
    <scope>NUCLEOTIDE SEQUENCE</scope>
    <source>
        <strain evidence="4">JCM 17820</strain>
    </source>
</reference>